<comment type="similarity">
    <text evidence="1">Belongs to the CdaR family.</text>
</comment>
<dbReference type="Pfam" id="PF17853">
    <property type="entry name" value="GGDEF_2"/>
    <property type="match status" value="1"/>
</dbReference>
<name>A0A375A8T9_9GAMM</name>
<organism evidence="5 6">
    <name type="scientific">Dickeya aquatica</name>
    <dbReference type="NCBI Taxonomy" id="1401087"/>
    <lineage>
        <taxon>Bacteria</taxon>
        <taxon>Pseudomonadati</taxon>
        <taxon>Pseudomonadota</taxon>
        <taxon>Gammaproteobacteria</taxon>
        <taxon>Enterobacterales</taxon>
        <taxon>Pectobacteriaceae</taxon>
        <taxon>Dickeya</taxon>
    </lineage>
</organism>
<dbReference type="KEGG" id="daq:DAQ1742_01024"/>
<feature type="domain" description="PucR C-terminal helix-turn-helix" evidence="3">
    <location>
        <begin position="335"/>
        <end position="392"/>
    </location>
</feature>
<evidence type="ECO:0000313" key="5">
    <source>
        <dbReference type="EMBL" id="SLM62059.1"/>
    </source>
</evidence>
<feature type="domain" description="Putative sugar diacid recognition" evidence="2">
    <location>
        <begin position="18"/>
        <end position="151"/>
    </location>
</feature>
<keyword evidence="6" id="KW-1185">Reference proteome</keyword>
<gene>
    <name evidence="5" type="primary">cdaR</name>
    <name evidence="5" type="ORF">DAQ1742_01024</name>
</gene>
<dbReference type="PANTHER" id="PTHR33744">
    <property type="entry name" value="CARBOHYDRATE DIACID REGULATOR"/>
    <property type="match status" value="1"/>
</dbReference>
<accession>A0A375A8T9</accession>
<evidence type="ECO:0000259" key="2">
    <source>
        <dbReference type="Pfam" id="PF05651"/>
    </source>
</evidence>
<reference evidence="5 6" key="1">
    <citation type="submission" date="2016-09" db="EMBL/GenBank/DDBJ databases">
        <authorList>
            <person name="Reverchon S."/>
            <person name="Nasser W."/>
            <person name="Leonard S."/>
            <person name="Brochier C."/>
            <person name="Duprey A."/>
        </authorList>
    </citation>
    <scope>NUCLEOTIDE SEQUENCE [LARGE SCALE GENOMIC DNA]</scope>
    <source>
        <strain evidence="5 6">174/2</strain>
    </source>
</reference>
<dbReference type="Gene3D" id="1.10.10.2840">
    <property type="entry name" value="PucR C-terminal helix-turn-helix domain"/>
    <property type="match status" value="1"/>
</dbReference>
<dbReference type="AlphaFoldDB" id="A0A375A8T9"/>
<evidence type="ECO:0000259" key="4">
    <source>
        <dbReference type="Pfam" id="PF17853"/>
    </source>
</evidence>
<dbReference type="EMBL" id="LT615367">
    <property type="protein sequence ID" value="SLM62059.1"/>
    <property type="molecule type" value="Genomic_DNA"/>
</dbReference>
<protein>
    <submittedName>
        <fullName evidence="5">Regulatory protein for D-galactarate, D-glucarate, and D-glycerate metabolism</fullName>
    </submittedName>
</protein>
<dbReference type="InterPro" id="IPR041522">
    <property type="entry name" value="CdaR_GGDEF"/>
</dbReference>
<sequence>MLVRLSLSSEVEMASYHLNDKLAQEIVARTMKIIDSNINVMDARGRIIGSGDRERIGELHEGALLVLSQGRVVDIDDAVARHLHGVRPGVNLPLKIDGDIVGVIGLTGNPGQLRQYGELVCMTAEMMLEQARLLHMLAQDSRLREELVLNLIRTDELPAALMEWAQRLGIDLNQPRVVAVVEVDSGQLGVDSAMAELQQLQTLLTTPERNNLIAIVSLTEMVVLKPALNSHGRWDAEEHRRRIDSLLSRMEESSRLRVRVALGNYFTGPGSIARSYRTARTTMSVGKQRMPSQRSYFYQDLMLPVLLDSLRGGWQANELVRPLARLKAMDSNGLLRRTLHAWFRHNVQPGATAKALFVHRNTLEYRLNRISELTGLDLANFDDRLLLYVALQLDEDH</sequence>
<dbReference type="InterPro" id="IPR042070">
    <property type="entry name" value="PucR_C-HTH_sf"/>
</dbReference>
<dbReference type="InterPro" id="IPR051448">
    <property type="entry name" value="CdaR-like_regulators"/>
</dbReference>
<dbReference type="Pfam" id="PF13556">
    <property type="entry name" value="HTH_30"/>
    <property type="match status" value="1"/>
</dbReference>
<evidence type="ECO:0000313" key="6">
    <source>
        <dbReference type="Proteomes" id="UP000294820"/>
    </source>
</evidence>
<proteinExistence type="inferred from homology"/>
<dbReference type="Proteomes" id="UP000294820">
    <property type="component" value="Chromosome 1"/>
</dbReference>
<evidence type="ECO:0000259" key="3">
    <source>
        <dbReference type="Pfam" id="PF13556"/>
    </source>
</evidence>
<dbReference type="Pfam" id="PF05651">
    <property type="entry name" value="Diacid_rec"/>
    <property type="match status" value="1"/>
</dbReference>
<feature type="domain" description="CdaR GGDEF-like" evidence="4">
    <location>
        <begin position="159"/>
        <end position="284"/>
    </location>
</feature>
<evidence type="ECO:0000256" key="1">
    <source>
        <dbReference type="ARBA" id="ARBA00006754"/>
    </source>
</evidence>
<dbReference type="PANTHER" id="PTHR33744:SF15">
    <property type="entry name" value="CARBOHYDRATE DIACID REGULATOR"/>
    <property type="match status" value="1"/>
</dbReference>
<dbReference type="InterPro" id="IPR008599">
    <property type="entry name" value="Diacid_rec"/>
</dbReference>
<dbReference type="InterPro" id="IPR025736">
    <property type="entry name" value="PucR_C-HTH_dom"/>
</dbReference>
<dbReference type="NCBIfam" id="NF008550">
    <property type="entry name" value="PRK11477.1"/>
    <property type="match status" value="1"/>
</dbReference>